<gene>
    <name evidence="2" type="ORF">POM88_030539</name>
</gene>
<feature type="region of interest" description="Disordered" evidence="1">
    <location>
        <begin position="172"/>
        <end position="199"/>
    </location>
</feature>
<feature type="compositionally biased region" description="Polar residues" evidence="1">
    <location>
        <begin position="172"/>
        <end position="181"/>
    </location>
</feature>
<evidence type="ECO:0000313" key="2">
    <source>
        <dbReference type="EMBL" id="KAK1374346.1"/>
    </source>
</evidence>
<name>A0AAD8HW41_9APIA</name>
<dbReference type="Proteomes" id="UP001237642">
    <property type="component" value="Unassembled WGS sequence"/>
</dbReference>
<comment type="caution">
    <text evidence="2">The sequence shown here is derived from an EMBL/GenBank/DDBJ whole genome shotgun (WGS) entry which is preliminary data.</text>
</comment>
<organism evidence="2 3">
    <name type="scientific">Heracleum sosnowskyi</name>
    <dbReference type="NCBI Taxonomy" id="360622"/>
    <lineage>
        <taxon>Eukaryota</taxon>
        <taxon>Viridiplantae</taxon>
        <taxon>Streptophyta</taxon>
        <taxon>Embryophyta</taxon>
        <taxon>Tracheophyta</taxon>
        <taxon>Spermatophyta</taxon>
        <taxon>Magnoliopsida</taxon>
        <taxon>eudicotyledons</taxon>
        <taxon>Gunneridae</taxon>
        <taxon>Pentapetalae</taxon>
        <taxon>asterids</taxon>
        <taxon>campanulids</taxon>
        <taxon>Apiales</taxon>
        <taxon>Apiaceae</taxon>
        <taxon>Apioideae</taxon>
        <taxon>apioid superclade</taxon>
        <taxon>Tordylieae</taxon>
        <taxon>Tordyliinae</taxon>
        <taxon>Heracleum</taxon>
    </lineage>
</organism>
<reference evidence="2" key="2">
    <citation type="submission" date="2023-05" db="EMBL/GenBank/DDBJ databases">
        <authorList>
            <person name="Schelkunov M.I."/>
        </authorList>
    </citation>
    <scope>NUCLEOTIDE SEQUENCE</scope>
    <source>
        <strain evidence="2">Hsosn_3</strain>
        <tissue evidence="2">Leaf</tissue>
    </source>
</reference>
<dbReference type="AlphaFoldDB" id="A0AAD8HW41"/>
<accession>A0AAD8HW41</accession>
<keyword evidence="3" id="KW-1185">Reference proteome</keyword>
<sequence>MCVQYKIGDPLPDMIKAVDFNSITREKSIVEVLVSYQQKPKVCSGCKSPGHLVSVCPTSIRKWFAKDLGQQNANDTHEATAKQTIGQTDDSNIANVEVSTESDIEENTTVIEDRSQYEGWTTVISKWSKFSGLSPGLGSPFPDESPPMQILSRIWGLFPIQYEIDIKRVTATTEPSRLSSSQRKKMKNAQGISSPSQLS</sequence>
<evidence type="ECO:0000313" key="3">
    <source>
        <dbReference type="Proteomes" id="UP001237642"/>
    </source>
</evidence>
<feature type="compositionally biased region" description="Polar residues" evidence="1">
    <location>
        <begin position="190"/>
        <end position="199"/>
    </location>
</feature>
<protein>
    <submittedName>
        <fullName evidence="2">Uncharacterized protein</fullName>
    </submittedName>
</protein>
<dbReference type="EMBL" id="JAUIZM010000007">
    <property type="protein sequence ID" value="KAK1374346.1"/>
    <property type="molecule type" value="Genomic_DNA"/>
</dbReference>
<reference evidence="2" key="1">
    <citation type="submission" date="2023-02" db="EMBL/GenBank/DDBJ databases">
        <title>Genome of toxic invasive species Heracleum sosnowskyi carries increased number of genes despite the absence of recent whole-genome duplications.</title>
        <authorList>
            <person name="Schelkunov M."/>
            <person name="Shtratnikova V."/>
            <person name="Makarenko M."/>
            <person name="Klepikova A."/>
            <person name="Omelchenko D."/>
            <person name="Novikova G."/>
            <person name="Obukhova E."/>
            <person name="Bogdanov V."/>
            <person name="Penin A."/>
            <person name="Logacheva M."/>
        </authorList>
    </citation>
    <scope>NUCLEOTIDE SEQUENCE</scope>
    <source>
        <strain evidence="2">Hsosn_3</strain>
        <tissue evidence="2">Leaf</tissue>
    </source>
</reference>
<proteinExistence type="predicted"/>
<evidence type="ECO:0000256" key="1">
    <source>
        <dbReference type="SAM" id="MobiDB-lite"/>
    </source>
</evidence>